<comment type="caution">
    <text evidence="1">The sequence shown here is derived from an EMBL/GenBank/DDBJ whole genome shotgun (WGS) entry which is preliminary data.</text>
</comment>
<evidence type="ECO:0000313" key="1">
    <source>
        <dbReference type="EMBL" id="KAK1863057.1"/>
    </source>
</evidence>
<organism evidence="1 2">
    <name type="scientific">Pyropia yezoensis</name>
    <name type="common">Susabi-nori</name>
    <name type="synonym">Porphyra yezoensis</name>
    <dbReference type="NCBI Taxonomy" id="2788"/>
    <lineage>
        <taxon>Eukaryota</taxon>
        <taxon>Rhodophyta</taxon>
        <taxon>Bangiophyceae</taxon>
        <taxon>Bangiales</taxon>
        <taxon>Bangiaceae</taxon>
        <taxon>Pyropia</taxon>
    </lineage>
</organism>
<reference evidence="1" key="1">
    <citation type="submission" date="2019-11" db="EMBL/GenBank/DDBJ databases">
        <title>Nori genome reveals adaptations in red seaweeds to the harsh intertidal environment.</title>
        <authorList>
            <person name="Wang D."/>
            <person name="Mao Y."/>
        </authorList>
    </citation>
    <scope>NUCLEOTIDE SEQUENCE</scope>
    <source>
        <tissue evidence="1">Gametophyte</tissue>
    </source>
</reference>
<protein>
    <submittedName>
        <fullName evidence="1">Uncharacterized protein</fullName>
    </submittedName>
</protein>
<sequence>MRSPFPPPRTTTPAMSVTMGPVCRGLVAAAAVAFAVIVAAAVAPALALQKPERHFGCPLGKNVCIYPVDTVALQCESLFDFQVELHVLANQSVATPVTKELAITLTLPSGKAITPAKLWGGTPEYRTWSLQAFKDMSDENPTGYDAYAATWRNVFVPRAAGKGSFTVRVHARGVTTTVAYDIREPTRRQAKNVVLLIGDGMSLPLMTAARLVSRGMYQGKYKDTLHMQALDHVALMSTSGIDSIITDSANSASTFMTGHKSSVSALGVYADSGDDVFAHPKQELITEYVKKRMGMSVGVVTTAEVQDATPASAWAHVRQRAEKAAITAQAINGCLNCVKAVVPDVLMGGGGMFFLPNNSVDGSNMYENYTTKGYTVTHTKDQMIAAAKDPATKRLLTITHAANMEVWLDRNRYKDNMDVPENDPLGGGVAPTEQPNLDEMTMAAIDVLSRNDEGFFLLVEAASIDKSAHPLDIPRALSDLLELDNTVAKVIAWATAHGDNTLVMATADHAHGFDVFGTVDTHLWGDAVAASPSKPVRDQDNYCAAVTDNEGREFPSSFAAGNTSARAANVARRGAIGTYAKAGYPDYADSDGDGFPDTWDVRTTLASGMNNFPDHTTSYTVSRSLKVPATAVDEVFVNTDDDDPNGLFQSGNLPPSGSTGVHTLQDVGVFASGPGSERVRGILDNTAVYHIMASALGLGMDGEDR</sequence>
<name>A0ACC3BYS4_PYRYE</name>
<dbReference type="Proteomes" id="UP000798662">
    <property type="component" value="Chromosome 2"/>
</dbReference>
<evidence type="ECO:0000313" key="2">
    <source>
        <dbReference type="Proteomes" id="UP000798662"/>
    </source>
</evidence>
<proteinExistence type="predicted"/>
<accession>A0ACC3BYS4</accession>
<gene>
    <name evidence="1" type="ORF">I4F81_005621</name>
</gene>
<dbReference type="EMBL" id="CM020619">
    <property type="protein sequence ID" value="KAK1863057.1"/>
    <property type="molecule type" value="Genomic_DNA"/>
</dbReference>
<keyword evidence="2" id="KW-1185">Reference proteome</keyword>